<evidence type="ECO:0000259" key="5">
    <source>
        <dbReference type="Pfam" id="PF00171"/>
    </source>
</evidence>
<name>A0A1D8NI07_YARLL</name>
<dbReference type="PROSITE" id="PS00070">
    <property type="entry name" value="ALDEHYDE_DEHYDR_CYS"/>
    <property type="match status" value="1"/>
</dbReference>
<dbReference type="EMBL" id="CP017557">
    <property type="protein sequence ID" value="AOW05272.1"/>
    <property type="molecule type" value="Genomic_DNA"/>
</dbReference>
<proteinExistence type="inferred from homology"/>
<sequence>MHTKRLNLPPPQRYISKYSTGINRPPPPSHPPPPMEYAETAWSAVEEAWLDLDQYINLRDLQSLSSGSLQWENILLVSTTISVTVTLILATQRWFFGYKNAAEKPAVIHVRTPDQALPHWKGIRMDPPTLRSQEEPDMIQCYCPATGQFLGATPASTLLDIDAAIECAAAAQCQWNPSFSARNKVLKTIRKFLLENQEVVARVACRDTGKTMIDASMGEIMVTLEKINWLIKNGERALQPSSRPGSSNPLMFYKAAKVVYEPLGVVAALVSWNYPLHNLMGPILASLYAGNAVIIKCSESVVWSSQYFVQIAREALQACGHSPDLVQLVCCWPETANHLTSHPQISHMTFIGSKPVAHKVAAAAAESLVPLVVELGGKDPCVVFDDDGLDLKTIAHTILRGTFQAAGQNCIGFERVIAQPSAYKTLLDIFRETIPKLRVGAGIDQQDDVDVGACISNMHFDRLEELIADAVAQGAELVAGGHRYPHPKYPQGHYFQPTLLVGVTADMEIAQTEVFGPVLTMMQAETVDQAIDLANSTIYGLGAAVFGANTVTLRKAINDIKSGNIAVNDLAAFYVCQLPFGGCKGSGYGKFGGEEGLQGLCLAKSVAFDSVPFCKTTLPRPLQYPIPSAVKGWEFVKNVNIAGYGVGLWKRFKSLVSLGKSA</sequence>
<comment type="similarity">
    <text evidence="1 4">Belongs to the aldehyde dehydrogenase family.</text>
</comment>
<dbReference type="Gene3D" id="3.40.605.10">
    <property type="entry name" value="Aldehyde Dehydrogenase, Chain A, domain 1"/>
    <property type="match status" value="1"/>
</dbReference>
<dbReference type="Proteomes" id="UP000182444">
    <property type="component" value="Chromosome 1E"/>
</dbReference>
<evidence type="ECO:0000313" key="7">
    <source>
        <dbReference type="Proteomes" id="UP000182444"/>
    </source>
</evidence>
<dbReference type="InterPro" id="IPR016162">
    <property type="entry name" value="Ald_DH_N"/>
</dbReference>
<dbReference type="GO" id="GO:0016620">
    <property type="term" value="F:oxidoreductase activity, acting on the aldehyde or oxo group of donors, NAD or NADP as acceptor"/>
    <property type="evidence" value="ECO:0007669"/>
    <property type="project" value="InterPro"/>
</dbReference>
<dbReference type="RefSeq" id="XP_503815.2">
    <property type="nucleotide sequence ID" value="XM_503815.3"/>
</dbReference>
<reference evidence="6 7" key="1">
    <citation type="journal article" date="2016" name="PLoS ONE">
        <title>Sequence Assembly of Yarrowia lipolytica Strain W29/CLIB89 Shows Transposable Element Diversity.</title>
        <authorList>
            <person name="Magnan C."/>
            <person name="Yu J."/>
            <person name="Chang I."/>
            <person name="Jahn E."/>
            <person name="Kanomata Y."/>
            <person name="Wu J."/>
            <person name="Zeller M."/>
            <person name="Oakes M."/>
            <person name="Baldi P."/>
            <person name="Sandmeyer S."/>
        </authorList>
    </citation>
    <scope>NUCLEOTIDE SEQUENCE [LARGE SCALE GENOMIC DNA]</scope>
    <source>
        <strain evidence="7">CLIB89(W29)</strain>
    </source>
</reference>
<dbReference type="GeneID" id="2912745"/>
<dbReference type="PANTHER" id="PTHR11699">
    <property type="entry name" value="ALDEHYDE DEHYDROGENASE-RELATED"/>
    <property type="match status" value="1"/>
</dbReference>
<dbReference type="VEuPathDB" id="FungiDB:YALI1_E14118g"/>
<evidence type="ECO:0000256" key="3">
    <source>
        <dbReference type="PROSITE-ProRule" id="PRU10007"/>
    </source>
</evidence>
<dbReference type="AlphaFoldDB" id="A0A1D8NI07"/>
<protein>
    <recommendedName>
        <fullName evidence="5">Aldehyde dehydrogenase domain-containing protein</fullName>
    </recommendedName>
</protein>
<evidence type="ECO:0000256" key="4">
    <source>
        <dbReference type="RuleBase" id="RU003345"/>
    </source>
</evidence>
<dbReference type="SUPFAM" id="SSF53720">
    <property type="entry name" value="ALDH-like"/>
    <property type="match status" value="1"/>
</dbReference>
<dbReference type="InterPro" id="IPR016163">
    <property type="entry name" value="Ald_DH_C"/>
</dbReference>
<dbReference type="InterPro" id="IPR029510">
    <property type="entry name" value="Ald_DH_CS_GLU"/>
</dbReference>
<gene>
    <name evidence="6" type="ORF">YALI1_E14118g</name>
</gene>
<keyword evidence="2 4" id="KW-0560">Oxidoreductase</keyword>
<dbReference type="FunFam" id="3.40.309.10:FF:000024">
    <property type="entry name" value="Betaine aldehyde dehydrogenase"/>
    <property type="match status" value="1"/>
</dbReference>
<dbReference type="InterPro" id="IPR015590">
    <property type="entry name" value="Aldehyde_DH_dom"/>
</dbReference>
<dbReference type="Gene3D" id="3.40.309.10">
    <property type="entry name" value="Aldehyde Dehydrogenase, Chain A, domain 2"/>
    <property type="match status" value="1"/>
</dbReference>
<dbReference type="Pfam" id="PF00171">
    <property type="entry name" value="Aldedh"/>
    <property type="match status" value="1"/>
</dbReference>
<feature type="domain" description="Aldehyde dehydrogenase" evidence="5">
    <location>
        <begin position="134"/>
        <end position="606"/>
    </location>
</feature>
<organism evidence="6 7">
    <name type="scientific">Yarrowia lipolytica</name>
    <name type="common">Candida lipolytica</name>
    <dbReference type="NCBI Taxonomy" id="4952"/>
    <lineage>
        <taxon>Eukaryota</taxon>
        <taxon>Fungi</taxon>
        <taxon>Dikarya</taxon>
        <taxon>Ascomycota</taxon>
        <taxon>Saccharomycotina</taxon>
        <taxon>Dipodascomycetes</taxon>
        <taxon>Dipodascales</taxon>
        <taxon>Dipodascales incertae sedis</taxon>
        <taxon>Yarrowia</taxon>
    </lineage>
</organism>
<dbReference type="CDD" id="cd07098">
    <property type="entry name" value="ALDH_F15-22"/>
    <property type="match status" value="1"/>
</dbReference>
<dbReference type="VEuPathDB" id="FungiDB:YALI0_E11341g"/>
<dbReference type="InterPro" id="IPR016160">
    <property type="entry name" value="Ald_DH_CS_CYS"/>
</dbReference>
<feature type="active site" evidence="3">
    <location>
        <position position="374"/>
    </location>
</feature>
<dbReference type="eggNOG" id="KOG2454">
    <property type="taxonomic scope" value="Eukaryota"/>
</dbReference>
<dbReference type="PROSITE" id="PS00687">
    <property type="entry name" value="ALDEHYDE_DEHYDR_GLU"/>
    <property type="match status" value="1"/>
</dbReference>
<evidence type="ECO:0000313" key="6">
    <source>
        <dbReference type="EMBL" id="AOW05272.1"/>
    </source>
</evidence>
<evidence type="ECO:0000256" key="2">
    <source>
        <dbReference type="ARBA" id="ARBA00023002"/>
    </source>
</evidence>
<dbReference type="KEGG" id="yli:2912745"/>
<accession>A0A1D8NI07</accession>
<evidence type="ECO:0000256" key="1">
    <source>
        <dbReference type="ARBA" id="ARBA00009986"/>
    </source>
</evidence>
<dbReference type="InterPro" id="IPR016161">
    <property type="entry name" value="Ald_DH/histidinol_DH"/>
</dbReference>